<dbReference type="OrthoDB" id="6007799at2"/>
<organism evidence="2 3">
    <name type="scientific">Amphritea atlantica</name>
    <dbReference type="NCBI Taxonomy" id="355243"/>
    <lineage>
        <taxon>Bacteria</taxon>
        <taxon>Pseudomonadati</taxon>
        <taxon>Pseudomonadota</taxon>
        <taxon>Gammaproteobacteria</taxon>
        <taxon>Oceanospirillales</taxon>
        <taxon>Oceanospirillaceae</taxon>
        <taxon>Amphritea</taxon>
    </lineage>
</organism>
<dbReference type="Pfam" id="PF11306">
    <property type="entry name" value="DUF3108"/>
    <property type="match status" value="1"/>
</dbReference>
<protein>
    <recommendedName>
        <fullName evidence="4">DUF3108 domain-containing protein</fullName>
    </recommendedName>
</protein>
<feature type="signal peptide" evidence="1">
    <location>
        <begin position="1"/>
        <end position="21"/>
    </location>
</feature>
<evidence type="ECO:0008006" key="4">
    <source>
        <dbReference type="Google" id="ProtNLM"/>
    </source>
</evidence>
<dbReference type="Proteomes" id="UP000198749">
    <property type="component" value="Unassembled WGS sequence"/>
</dbReference>
<accession>A0A1H9HXW7</accession>
<dbReference type="STRING" id="355243.SAMN03080615_02295"/>
<dbReference type="AlphaFoldDB" id="A0A1H9HXW7"/>
<proteinExistence type="predicted"/>
<name>A0A1H9HXW7_9GAMM</name>
<keyword evidence="1" id="KW-0732">Signal</keyword>
<keyword evidence="3" id="KW-1185">Reference proteome</keyword>
<dbReference type="RefSeq" id="WP_091358120.1">
    <property type="nucleotide sequence ID" value="NZ_AP025284.1"/>
</dbReference>
<dbReference type="InterPro" id="IPR021457">
    <property type="entry name" value="DUF3108"/>
</dbReference>
<gene>
    <name evidence="2" type="ORF">SAMN03080615_02295</name>
</gene>
<sequence>MRIGTLFISALLLVSAAPGHASELFMPFRAVYKAQWDMGISFGGNAIGELKRKGDRWVSSLTAEALIAEVHEFSEFTIQDQSVQPQHYEYHRKVIGGNKNAVLQFNWNTGTVLNDVSKKPWTMNVAPGTQDNLSYQMQLRLDLAAGKDDLVYKVADGGKIKTYPFIKRGTETVTTAIGSFEAVKIQRDRGPDSKRETYIWFAPELDYIVIKLQQVEKSGKEYSLLIDKLEFMDP</sequence>
<evidence type="ECO:0000256" key="1">
    <source>
        <dbReference type="SAM" id="SignalP"/>
    </source>
</evidence>
<dbReference type="EMBL" id="FOGB01000006">
    <property type="protein sequence ID" value="SEQ67180.1"/>
    <property type="molecule type" value="Genomic_DNA"/>
</dbReference>
<feature type="chain" id="PRO_5011657675" description="DUF3108 domain-containing protein" evidence="1">
    <location>
        <begin position="22"/>
        <end position="234"/>
    </location>
</feature>
<reference evidence="3" key="1">
    <citation type="submission" date="2016-10" db="EMBL/GenBank/DDBJ databases">
        <authorList>
            <person name="Varghese N."/>
            <person name="Submissions S."/>
        </authorList>
    </citation>
    <scope>NUCLEOTIDE SEQUENCE [LARGE SCALE GENOMIC DNA]</scope>
    <source>
        <strain evidence="3">DSM 18887</strain>
    </source>
</reference>
<evidence type="ECO:0000313" key="2">
    <source>
        <dbReference type="EMBL" id="SEQ67180.1"/>
    </source>
</evidence>
<evidence type="ECO:0000313" key="3">
    <source>
        <dbReference type="Proteomes" id="UP000198749"/>
    </source>
</evidence>